<evidence type="ECO:0000313" key="2">
    <source>
        <dbReference type="EMBL" id="MFC7148696.1"/>
    </source>
</evidence>
<evidence type="ECO:0000313" key="3">
    <source>
        <dbReference type="Proteomes" id="UP001596378"/>
    </source>
</evidence>
<dbReference type="RefSeq" id="WP_378052504.1">
    <property type="nucleotide sequence ID" value="NZ_JBHMDN010000055.1"/>
</dbReference>
<gene>
    <name evidence="2" type="ORF">ACFQMJ_09185</name>
</gene>
<organism evidence="2 3">
    <name type="scientific">Cohnella cellulosilytica</name>
    <dbReference type="NCBI Taxonomy" id="986710"/>
    <lineage>
        <taxon>Bacteria</taxon>
        <taxon>Bacillati</taxon>
        <taxon>Bacillota</taxon>
        <taxon>Bacilli</taxon>
        <taxon>Bacillales</taxon>
        <taxon>Paenibacillaceae</taxon>
        <taxon>Cohnella</taxon>
    </lineage>
</organism>
<keyword evidence="3" id="KW-1185">Reference proteome</keyword>
<dbReference type="InterPro" id="IPR012851">
    <property type="entry name" value="Spore_coat_CotF-like"/>
</dbReference>
<feature type="region of interest" description="Disordered" evidence="1">
    <location>
        <begin position="80"/>
        <end position="120"/>
    </location>
</feature>
<dbReference type="InterPro" id="IPR012347">
    <property type="entry name" value="Ferritin-like"/>
</dbReference>
<comment type="caution">
    <text evidence="2">The sequence shown here is derived from an EMBL/GenBank/DDBJ whole genome shotgun (WGS) entry which is preliminary data.</text>
</comment>
<evidence type="ECO:0000256" key="1">
    <source>
        <dbReference type="SAM" id="MobiDB-lite"/>
    </source>
</evidence>
<dbReference type="Proteomes" id="UP001596378">
    <property type="component" value="Unassembled WGS sequence"/>
</dbReference>
<dbReference type="Pfam" id="PF07875">
    <property type="entry name" value="Coat_F"/>
    <property type="match status" value="1"/>
</dbReference>
<accession>A0ABW2F926</accession>
<reference evidence="3" key="1">
    <citation type="journal article" date="2019" name="Int. J. Syst. Evol. Microbiol.">
        <title>The Global Catalogue of Microorganisms (GCM) 10K type strain sequencing project: providing services to taxonomists for standard genome sequencing and annotation.</title>
        <authorList>
            <consortium name="The Broad Institute Genomics Platform"/>
            <consortium name="The Broad Institute Genome Sequencing Center for Infectious Disease"/>
            <person name="Wu L."/>
            <person name="Ma J."/>
        </authorList>
    </citation>
    <scope>NUCLEOTIDE SEQUENCE [LARGE SCALE GENOMIC DNA]</scope>
    <source>
        <strain evidence="3">KCTC 12907</strain>
    </source>
</reference>
<sequence length="120" mass="13289">MYNNPALPDEDMAYTILADLKRVTREYATAATESACPVVRQMFTQLLDDTLKVQGELFNAMQQNNMYSLPSQALKPEIDKQLKQGQQTQQKTGQFVQQTQSAQAGMAANAQNGAQAPAYQ</sequence>
<feature type="compositionally biased region" description="Low complexity" evidence="1">
    <location>
        <begin position="83"/>
        <end position="120"/>
    </location>
</feature>
<keyword evidence="2" id="KW-0946">Virion</keyword>
<keyword evidence="2" id="KW-0167">Capsid protein</keyword>
<protein>
    <submittedName>
        <fullName evidence="2">Spore coat protein</fullName>
    </submittedName>
</protein>
<name>A0ABW2F926_9BACL</name>
<dbReference type="EMBL" id="JBHTAI010000005">
    <property type="protein sequence ID" value="MFC7148696.1"/>
    <property type="molecule type" value="Genomic_DNA"/>
</dbReference>
<dbReference type="Gene3D" id="1.20.1260.10">
    <property type="match status" value="1"/>
</dbReference>
<proteinExistence type="predicted"/>